<dbReference type="AlphaFoldDB" id="A0A1I3KMT7"/>
<evidence type="ECO:0000256" key="3">
    <source>
        <dbReference type="ARBA" id="ARBA00022989"/>
    </source>
</evidence>
<dbReference type="Pfam" id="PF06803">
    <property type="entry name" value="DUF1232"/>
    <property type="match status" value="1"/>
</dbReference>
<evidence type="ECO:0000256" key="2">
    <source>
        <dbReference type="ARBA" id="ARBA00022692"/>
    </source>
</evidence>
<organism evidence="6 7">
    <name type="scientific">Nocardioides psychrotolerans</name>
    <dbReference type="NCBI Taxonomy" id="1005945"/>
    <lineage>
        <taxon>Bacteria</taxon>
        <taxon>Bacillati</taxon>
        <taxon>Actinomycetota</taxon>
        <taxon>Actinomycetes</taxon>
        <taxon>Propionibacteriales</taxon>
        <taxon>Nocardioidaceae</taxon>
        <taxon>Nocardioides</taxon>
    </lineage>
</organism>
<evidence type="ECO:0000256" key="1">
    <source>
        <dbReference type="ARBA" id="ARBA00004127"/>
    </source>
</evidence>
<proteinExistence type="predicted"/>
<reference evidence="6 7" key="1">
    <citation type="submission" date="2016-10" db="EMBL/GenBank/DDBJ databases">
        <authorList>
            <person name="de Groot N.N."/>
        </authorList>
    </citation>
    <scope>NUCLEOTIDE SEQUENCE [LARGE SCALE GENOMIC DNA]</scope>
    <source>
        <strain evidence="6 7">CGMCC 1.11156</strain>
    </source>
</reference>
<name>A0A1I3KMT7_9ACTN</name>
<evidence type="ECO:0000259" key="5">
    <source>
        <dbReference type="Pfam" id="PF06803"/>
    </source>
</evidence>
<keyword evidence="3" id="KW-1133">Transmembrane helix</keyword>
<comment type="subcellular location">
    <subcellularLocation>
        <location evidence="1">Endomembrane system</location>
        <topology evidence="1">Multi-pass membrane protein</topology>
    </subcellularLocation>
</comment>
<keyword evidence="7" id="KW-1185">Reference proteome</keyword>
<feature type="domain" description="DUF1232" evidence="5">
    <location>
        <begin position="63"/>
        <end position="98"/>
    </location>
</feature>
<dbReference type="RefSeq" id="WP_091114849.1">
    <property type="nucleotide sequence ID" value="NZ_BKAF01000014.1"/>
</dbReference>
<dbReference type="Proteomes" id="UP000198649">
    <property type="component" value="Unassembled WGS sequence"/>
</dbReference>
<dbReference type="GO" id="GO:0012505">
    <property type="term" value="C:endomembrane system"/>
    <property type="evidence" value="ECO:0007669"/>
    <property type="project" value="UniProtKB-SubCell"/>
</dbReference>
<keyword evidence="2" id="KW-0812">Transmembrane</keyword>
<dbReference type="STRING" id="1005945.SAMN05216561_11290"/>
<evidence type="ECO:0000256" key="4">
    <source>
        <dbReference type="ARBA" id="ARBA00023136"/>
    </source>
</evidence>
<dbReference type="EMBL" id="FOQG01000012">
    <property type="protein sequence ID" value="SFI73694.1"/>
    <property type="molecule type" value="Genomic_DNA"/>
</dbReference>
<evidence type="ECO:0000313" key="7">
    <source>
        <dbReference type="Proteomes" id="UP000198649"/>
    </source>
</evidence>
<keyword evidence="4" id="KW-0472">Membrane</keyword>
<gene>
    <name evidence="6" type="ORF">SAMN05216561_11290</name>
</gene>
<dbReference type="InterPro" id="IPR010652">
    <property type="entry name" value="DUF1232"/>
</dbReference>
<evidence type="ECO:0000313" key="6">
    <source>
        <dbReference type="EMBL" id="SFI73694.1"/>
    </source>
</evidence>
<sequence length="130" mass="14063">MDVVLGVIGGLLVAWAALVGVLYAASRRHDDPTTVKDALRLLPDVVRLLRRLAVDPTLPRGVRWRLGLTLGYLLLPIDLVPDVIPVVGYADDVVVVALALRSVARRAGPDALDRHWPGTPQGLATLKRLL</sequence>
<accession>A0A1I3KMT7</accession>
<protein>
    <submittedName>
        <fullName evidence="6">Uncharacterized membrane protein YkvA, DUF1232 family</fullName>
    </submittedName>
</protein>